<sequence>MVLHSECSLGDEVSVKLLIRWLSILYTLLQNVAQEETAAQSFYQTYFCDILQHIFSVVTDTSHTAGLTMHATILAYMFSLVEDGKITLSLSPATPNINNQIFVQEFVANLLKTAFPHLQ</sequence>
<name>A0A401T8P6_CHIPU</name>
<dbReference type="Pfam" id="PF08767">
    <property type="entry name" value="CRM1_C"/>
    <property type="match status" value="1"/>
</dbReference>
<proteinExistence type="inferred from homology"/>
<dbReference type="GO" id="GO:0015031">
    <property type="term" value="P:protein transport"/>
    <property type="evidence" value="ECO:0007669"/>
    <property type="project" value="UniProtKB-KW"/>
</dbReference>
<dbReference type="AlphaFoldDB" id="A0A401T8P6"/>
<reference evidence="7 8" key="1">
    <citation type="journal article" date="2018" name="Nat. Ecol. Evol.">
        <title>Shark genomes provide insights into elasmobranch evolution and the origin of vertebrates.</title>
        <authorList>
            <person name="Hara Y"/>
            <person name="Yamaguchi K"/>
            <person name="Onimaru K"/>
            <person name="Kadota M"/>
            <person name="Koyanagi M"/>
            <person name="Keeley SD"/>
            <person name="Tatsumi K"/>
            <person name="Tanaka K"/>
            <person name="Motone F"/>
            <person name="Kageyama Y"/>
            <person name="Nozu R"/>
            <person name="Adachi N"/>
            <person name="Nishimura O"/>
            <person name="Nakagawa R"/>
            <person name="Tanegashima C"/>
            <person name="Kiyatake I"/>
            <person name="Matsumoto R"/>
            <person name="Murakumo K"/>
            <person name="Nishida K"/>
            <person name="Terakita A"/>
            <person name="Kuratani S"/>
            <person name="Sato K"/>
            <person name="Hyodo S Kuraku.S."/>
        </authorList>
    </citation>
    <scope>NUCLEOTIDE SEQUENCE [LARGE SCALE GENOMIC DNA]</scope>
</reference>
<evidence type="ECO:0000256" key="2">
    <source>
        <dbReference type="ARBA" id="ARBA00009466"/>
    </source>
</evidence>
<organism evidence="7 8">
    <name type="scientific">Chiloscyllium punctatum</name>
    <name type="common">Brownbanded bambooshark</name>
    <name type="synonym">Hemiscyllium punctatum</name>
    <dbReference type="NCBI Taxonomy" id="137246"/>
    <lineage>
        <taxon>Eukaryota</taxon>
        <taxon>Metazoa</taxon>
        <taxon>Chordata</taxon>
        <taxon>Craniata</taxon>
        <taxon>Vertebrata</taxon>
        <taxon>Chondrichthyes</taxon>
        <taxon>Elasmobranchii</taxon>
        <taxon>Galeomorphii</taxon>
        <taxon>Galeoidea</taxon>
        <taxon>Orectolobiformes</taxon>
        <taxon>Hemiscylliidae</taxon>
        <taxon>Chiloscyllium</taxon>
    </lineage>
</organism>
<evidence type="ECO:0000256" key="5">
    <source>
        <dbReference type="ARBA" id="ARBA00023242"/>
    </source>
</evidence>
<dbReference type="GO" id="GO:0005634">
    <property type="term" value="C:nucleus"/>
    <property type="evidence" value="ECO:0007669"/>
    <property type="project" value="UniProtKB-SubCell"/>
</dbReference>
<evidence type="ECO:0000256" key="1">
    <source>
        <dbReference type="ARBA" id="ARBA00004123"/>
    </source>
</evidence>
<dbReference type="InterPro" id="IPR011989">
    <property type="entry name" value="ARM-like"/>
</dbReference>
<gene>
    <name evidence="7" type="ORF">chiPu_0023003</name>
</gene>
<evidence type="ECO:0000259" key="6">
    <source>
        <dbReference type="SMART" id="SM01102"/>
    </source>
</evidence>
<keyword evidence="4" id="KW-0653">Protein transport</keyword>
<accession>A0A401T8P6</accession>
<evidence type="ECO:0000256" key="3">
    <source>
        <dbReference type="ARBA" id="ARBA00022448"/>
    </source>
</evidence>
<keyword evidence="8" id="KW-1185">Reference proteome</keyword>
<evidence type="ECO:0000313" key="8">
    <source>
        <dbReference type="Proteomes" id="UP000287033"/>
    </source>
</evidence>
<dbReference type="InterPro" id="IPR016024">
    <property type="entry name" value="ARM-type_fold"/>
</dbReference>
<dbReference type="InterPro" id="IPR014877">
    <property type="entry name" value="XPO1_C_dom"/>
</dbReference>
<dbReference type="OrthoDB" id="1721346at2759"/>
<comment type="similarity">
    <text evidence="2">Belongs to the exportin family.</text>
</comment>
<dbReference type="STRING" id="137246.A0A401T8P6"/>
<dbReference type="SUPFAM" id="SSF48371">
    <property type="entry name" value="ARM repeat"/>
    <property type="match status" value="1"/>
</dbReference>
<dbReference type="GO" id="GO:0005049">
    <property type="term" value="F:nuclear export signal receptor activity"/>
    <property type="evidence" value="ECO:0007669"/>
    <property type="project" value="InterPro"/>
</dbReference>
<comment type="caution">
    <text evidence="7">The sequence shown here is derived from an EMBL/GenBank/DDBJ whole genome shotgun (WGS) entry which is preliminary data.</text>
</comment>
<dbReference type="EMBL" id="BEZZ01014162">
    <property type="protein sequence ID" value="GCC38995.1"/>
    <property type="molecule type" value="Genomic_DNA"/>
</dbReference>
<keyword evidence="5" id="KW-0539">Nucleus</keyword>
<comment type="subcellular location">
    <subcellularLocation>
        <location evidence="1">Nucleus</location>
    </subcellularLocation>
</comment>
<keyword evidence="3" id="KW-0813">Transport</keyword>
<dbReference type="SMART" id="SM01102">
    <property type="entry name" value="CRM1_C"/>
    <property type="match status" value="1"/>
</dbReference>
<feature type="domain" description="Exportin-1 C-terminal" evidence="6">
    <location>
        <begin position="1"/>
        <end position="119"/>
    </location>
</feature>
<dbReference type="Gene3D" id="1.25.10.10">
    <property type="entry name" value="Leucine-rich Repeat Variant"/>
    <property type="match status" value="1"/>
</dbReference>
<dbReference type="Proteomes" id="UP000287033">
    <property type="component" value="Unassembled WGS sequence"/>
</dbReference>
<protein>
    <recommendedName>
        <fullName evidence="6">Exportin-1 C-terminal domain-containing protein</fullName>
    </recommendedName>
</protein>
<evidence type="ECO:0000256" key="4">
    <source>
        <dbReference type="ARBA" id="ARBA00022927"/>
    </source>
</evidence>
<feature type="non-terminal residue" evidence="7">
    <location>
        <position position="119"/>
    </location>
</feature>
<evidence type="ECO:0000313" key="7">
    <source>
        <dbReference type="EMBL" id="GCC38995.1"/>
    </source>
</evidence>